<organism evidence="5 6">
    <name type="scientific">Lachancea fermentati</name>
    <name type="common">Zygosaccharomyces fermentati</name>
    <dbReference type="NCBI Taxonomy" id="4955"/>
    <lineage>
        <taxon>Eukaryota</taxon>
        <taxon>Fungi</taxon>
        <taxon>Dikarya</taxon>
        <taxon>Ascomycota</taxon>
        <taxon>Saccharomycotina</taxon>
        <taxon>Saccharomycetes</taxon>
        <taxon>Saccharomycetales</taxon>
        <taxon>Saccharomycetaceae</taxon>
        <taxon>Lachancea</taxon>
    </lineage>
</organism>
<comment type="similarity">
    <text evidence="2">Belongs to the major facilitator superfamily. Monocarboxylate porter (TC 2.A.1.13) family.</text>
</comment>
<feature type="domain" description="Major facilitator superfamily (MFS) profile" evidence="4">
    <location>
        <begin position="50"/>
        <end position="457"/>
    </location>
</feature>
<dbReference type="GO" id="GO:0016020">
    <property type="term" value="C:membrane"/>
    <property type="evidence" value="ECO:0007669"/>
    <property type="project" value="UniProtKB-SubCell"/>
</dbReference>
<dbReference type="PANTHER" id="PTHR11360:SF177">
    <property type="entry name" value="RIBOFLAVIN TRANSPORTER MCH5"/>
    <property type="match status" value="1"/>
</dbReference>
<evidence type="ECO:0000256" key="2">
    <source>
        <dbReference type="ARBA" id="ARBA00006727"/>
    </source>
</evidence>
<dbReference type="AlphaFoldDB" id="A0A1G4MBH9"/>
<feature type="transmembrane region" description="Helical" evidence="3">
    <location>
        <begin position="143"/>
        <end position="167"/>
    </location>
</feature>
<evidence type="ECO:0000313" key="6">
    <source>
        <dbReference type="Proteomes" id="UP000190831"/>
    </source>
</evidence>
<keyword evidence="3" id="KW-0812">Transmembrane</keyword>
<dbReference type="InterPro" id="IPR020846">
    <property type="entry name" value="MFS_dom"/>
</dbReference>
<sequence>MNHRDHLTNKQTERATDIGHVEMKARIAGSVEEDTNIRENEFTYAEGGRTAWLVTFGSFLGILPTWGLYFSAGIVQTYIASNQLASVSTSTISWIFSVYNFFMLGSGVFSGMYFDRNGAKKPLIIGSCMFLAGSFALGNCSKVWQFVICLSCLNGIGTGVLSSPLLGVICHYFDKKRSLATALAINGGSIGGVVYPLVLRSLYTKVGYPWTMRIMAFMAAVFLLAALALVKEDPSKRPIPEPVENGGTNQRWRDFSYYLLNSFDYKALSQPKFLFCTLATCLAELATGTTLTYITSYCVEVGYEENESFLIITVLNSLSIVGGYFYSFVADYWVGRFNVMIFINLFLGIVPLIMWLPFGHKSQGVLFAFSAIYGFLYGSLLNLAPVCCGQICRTDEFGRRYATMYLLVGLAFLVGIPITGAMISNETLQNYQHCIIFISLMSIMASLLYFLSKSFATKTTMASGAHSSNSSTFLSLLYKSAIKRF</sequence>
<feature type="transmembrane region" description="Helical" evidence="3">
    <location>
        <begin position="430"/>
        <end position="451"/>
    </location>
</feature>
<dbReference type="PROSITE" id="PS50850">
    <property type="entry name" value="MFS"/>
    <property type="match status" value="1"/>
</dbReference>
<feature type="transmembrane region" description="Helical" evidence="3">
    <location>
        <begin position="273"/>
        <end position="296"/>
    </location>
</feature>
<dbReference type="InterPro" id="IPR036259">
    <property type="entry name" value="MFS_trans_sf"/>
</dbReference>
<evidence type="ECO:0000256" key="1">
    <source>
        <dbReference type="ARBA" id="ARBA00004141"/>
    </source>
</evidence>
<feature type="transmembrane region" description="Helical" evidence="3">
    <location>
        <begin position="51"/>
        <end position="72"/>
    </location>
</feature>
<dbReference type="SUPFAM" id="SSF103473">
    <property type="entry name" value="MFS general substrate transporter"/>
    <property type="match status" value="1"/>
</dbReference>
<feature type="transmembrane region" description="Helical" evidence="3">
    <location>
        <begin position="364"/>
        <end position="384"/>
    </location>
</feature>
<feature type="transmembrane region" description="Helical" evidence="3">
    <location>
        <begin position="405"/>
        <end position="424"/>
    </location>
</feature>
<protein>
    <submittedName>
        <fullName evidence="5">LAFE_0D06612g1_1</fullName>
    </submittedName>
</protein>
<name>A0A1G4MBH9_LACFM</name>
<dbReference type="InterPro" id="IPR011701">
    <property type="entry name" value="MFS"/>
</dbReference>
<keyword evidence="3" id="KW-1133">Transmembrane helix</keyword>
<dbReference type="Proteomes" id="UP000190831">
    <property type="component" value="Chromosome D"/>
</dbReference>
<evidence type="ECO:0000313" key="5">
    <source>
        <dbReference type="EMBL" id="SCW01169.1"/>
    </source>
</evidence>
<keyword evidence="3" id="KW-0472">Membrane</keyword>
<accession>A0A1G4MBH9</accession>
<comment type="subcellular location">
    <subcellularLocation>
        <location evidence="1">Membrane</location>
        <topology evidence="1">Multi-pass membrane protein</topology>
    </subcellularLocation>
</comment>
<dbReference type="Pfam" id="PF07690">
    <property type="entry name" value="MFS_1"/>
    <property type="match status" value="1"/>
</dbReference>
<feature type="transmembrane region" description="Helical" evidence="3">
    <location>
        <begin position="308"/>
        <end position="327"/>
    </location>
</feature>
<keyword evidence="6" id="KW-1185">Reference proteome</keyword>
<dbReference type="OrthoDB" id="6509908at2759"/>
<dbReference type="EMBL" id="LT598492">
    <property type="protein sequence ID" value="SCW01169.1"/>
    <property type="molecule type" value="Genomic_DNA"/>
</dbReference>
<dbReference type="PANTHER" id="PTHR11360">
    <property type="entry name" value="MONOCARBOXYLATE TRANSPORTER"/>
    <property type="match status" value="1"/>
</dbReference>
<feature type="transmembrane region" description="Helical" evidence="3">
    <location>
        <begin position="121"/>
        <end position="137"/>
    </location>
</feature>
<feature type="transmembrane region" description="Helical" evidence="3">
    <location>
        <begin position="92"/>
        <end position="114"/>
    </location>
</feature>
<dbReference type="Gene3D" id="1.20.1250.20">
    <property type="entry name" value="MFS general substrate transporter like domains"/>
    <property type="match status" value="1"/>
</dbReference>
<dbReference type="InterPro" id="IPR050327">
    <property type="entry name" value="Proton-linked_MCT"/>
</dbReference>
<evidence type="ECO:0000256" key="3">
    <source>
        <dbReference type="SAM" id="Phobius"/>
    </source>
</evidence>
<dbReference type="GO" id="GO:0022857">
    <property type="term" value="F:transmembrane transporter activity"/>
    <property type="evidence" value="ECO:0007669"/>
    <property type="project" value="InterPro"/>
</dbReference>
<dbReference type="OMA" id="NLAPVCC"/>
<evidence type="ECO:0000259" key="4">
    <source>
        <dbReference type="PROSITE" id="PS50850"/>
    </source>
</evidence>
<gene>
    <name evidence="5" type="ORF">LAFE_0D06612G</name>
</gene>
<proteinExistence type="inferred from homology"/>
<feature type="transmembrane region" description="Helical" evidence="3">
    <location>
        <begin position="339"/>
        <end position="358"/>
    </location>
</feature>
<reference evidence="5 6" key="1">
    <citation type="submission" date="2016-03" db="EMBL/GenBank/DDBJ databases">
        <authorList>
            <person name="Devillers H."/>
        </authorList>
    </citation>
    <scope>NUCLEOTIDE SEQUENCE [LARGE SCALE GENOMIC DNA]</scope>
    <source>
        <strain evidence="5">CBS 6772</strain>
    </source>
</reference>
<dbReference type="GO" id="GO:0032218">
    <property type="term" value="P:riboflavin transport"/>
    <property type="evidence" value="ECO:0007669"/>
    <property type="project" value="TreeGrafter"/>
</dbReference>
<dbReference type="CDD" id="cd17352">
    <property type="entry name" value="MFS_MCT_SLC16"/>
    <property type="match status" value="1"/>
</dbReference>
<feature type="transmembrane region" description="Helical" evidence="3">
    <location>
        <begin position="210"/>
        <end position="230"/>
    </location>
</feature>
<feature type="transmembrane region" description="Helical" evidence="3">
    <location>
        <begin position="179"/>
        <end position="198"/>
    </location>
</feature>